<evidence type="ECO:0000313" key="12">
    <source>
        <dbReference type="EMBL" id="SHE53023.1"/>
    </source>
</evidence>
<name>A0A1M4U8Y6_9FIRM</name>
<organism evidence="12 13">
    <name type="scientific">Alkalibacter saccharofermentans DSM 14828</name>
    <dbReference type="NCBI Taxonomy" id="1120975"/>
    <lineage>
        <taxon>Bacteria</taxon>
        <taxon>Bacillati</taxon>
        <taxon>Bacillota</taxon>
        <taxon>Clostridia</taxon>
        <taxon>Eubacteriales</taxon>
        <taxon>Eubacteriaceae</taxon>
        <taxon>Alkalibacter</taxon>
    </lineage>
</organism>
<keyword evidence="13" id="KW-1185">Reference proteome</keyword>
<dbReference type="InterPro" id="IPR011766">
    <property type="entry name" value="TPP_enzyme_TPP-bd"/>
</dbReference>
<dbReference type="InterPro" id="IPR011896">
    <property type="entry name" value="OFOB"/>
</dbReference>
<dbReference type="Pfam" id="PF02775">
    <property type="entry name" value="TPP_enzyme_C"/>
    <property type="match status" value="1"/>
</dbReference>
<evidence type="ECO:0000256" key="3">
    <source>
        <dbReference type="ARBA" id="ARBA00001966"/>
    </source>
</evidence>
<feature type="domain" description="Thiamine pyrophosphate enzyme TPP-binding" evidence="10">
    <location>
        <begin position="50"/>
        <end position="194"/>
    </location>
</feature>
<keyword evidence="4" id="KW-0479">Metal-binding</keyword>
<keyword evidence="8" id="KW-0411">Iron-sulfur</keyword>
<comment type="cofactor">
    <cofactor evidence="1">
        <name>Mg(2+)</name>
        <dbReference type="ChEBI" id="CHEBI:18420"/>
    </cofactor>
</comment>
<evidence type="ECO:0000256" key="9">
    <source>
        <dbReference type="ARBA" id="ARBA00023052"/>
    </source>
</evidence>
<evidence type="ECO:0000256" key="8">
    <source>
        <dbReference type="ARBA" id="ARBA00023014"/>
    </source>
</evidence>
<dbReference type="InterPro" id="IPR029061">
    <property type="entry name" value="THDP-binding"/>
</dbReference>
<dbReference type="Pfam" id="PF12367">
    <property type="entry name" value="PFO_beta_C"/>
    <property type="match status" value="1"/>
</dbReference>
<comment type="cofactor">
    <cofactor evidence="2">
        <name>thiamine diphosphate</name>
        <dbReference type="ChEBI" id="CHEBI:58937"/>
    </cofactor>
</comment>
<dbReference type="GO" id="GO:0051536">
    <property type="term" value="F:iron-sulfur cluster binding"/>
    <property type="evidence" value="ECO:0007669"/>
    <property type="project" value="UniProtKB-KW"/>
</dbReference>
<evidence type="ECO:0000256" key="1">
    <source>
        <dbReference type="ARBA" id="ARBA00001946"/>
    </source>
</evidence>
<keyword evidence="9" id="KW-0786">Thiamine pyrophosphate</keyword>
<dbReference type="OrthoDB" id="9775140at2"/>
<dbReference type="NCBIfam" id="NF008821">
    <property type="entry name" value="PRK11869.1"/>
    <property type="match status" value="1"/>
</dbReference>
<dbReference type="EMBL" id="FQTU01000003">
    <property type="protein sequence ID" value="SHE53023.1"/>
    <property type="molecule type" value="Genomic_DNA"/>
</dbReference>
<dbReference type="Gene3D" id="3.40.50.970">
    <property type="match status" value="1"/>
</dbReference>
<evidence type="ECO:0000259" key="10">
    <source>
        <dbReference type="Pfam" id="PF02775"/>
    </source>
</evidence>
<sequence>MKNFEMDGNLDIAWCPGCGNFPIRECLIGALQELKIDPTKVVMTSGIGQAAKMPQYVNVNYFNGLHGRGLPVAVAVKAANPRLTVIAEGGDGDMYGEGGNHFLHNVRRNPDITHIVHNNMVYGLTKGQASPTSKKEFTTPIQVSGVVNEPFNPLATAIVLGATFVARVFSADKEMVKDTIKAAINHKGYALVDIFHPCVSFNKVNNYSWYKNNTYYLDEGYDKSKVENALMTALKTEKHALGVIYQSEGKPSFEELSNVYAKDKTPVIERKRDINKVNDLIKE</sequence>
<comment type="cofactor">
    <cofactor evidence="3">
        <name>[4Fe-4S] cluster</name>
        <dbReference type="ChEBI" id="CHEBI:49883"/>
    </cofactor>
</comment>
<dbReference type="SUPFAM" id="SSF52518">
    <property type="entry name" value="Thiamin diphosphate-binding fold (THDP-binding)"/>
    <property type="match status" value="1"/>
</dbReference>
<dbReference type="AlphaFoldDB" id="A0A1M4U8Y6"/>
<dbReference type="GO" id="GO:0016625">
    <property type="term" value="F:oxidoreductase activity, acting on the aldehyde or oxo group of donors, iron-sulfur protein as acceptor"/>
    <property type="evidence" value="ECO:0007669"/>
    <property type="project" value="UniProtKB-ARBA"/>
</dbReference>
<reference evidence="12 13" key="1">
    <citation type="submission" date="2016-11" db="EMBL/GenBank/DDBJ databases">
        <authorList>
            <person name="Jaros S."/>
            <person name="Januszkiewicz K."/>
            <person name="Wedrychowicz H."/>
        </authorList>
    </citation>
    <scope>NUCLEOTIDE SEQUENCE [LARGE SCALE GENOMIC DNA]</scope>
    <source>
        <strain evidence="12 13">DSM 14828</strain>
    </source>
</reference>
<dbReference type="Proteomes" id="UP000184251">
    <property type="component" value="Unassembled WGS sequence"/>
</dbReference>
<gene>
    <name evidence="12" type="ORF">SAMN02746064_00680</name>
</gene>
<evidence type="ECO:0000256" key="7">
    <source>
        <dbReference type="ARBA" id="ARBA00023004"/>
    </source>
</evidence>
<protein>
    <submittedName>
        <fullName evidence="12">2-oxoglutarate ferredoxin oxidoreductase subunit beta</fullName>
    </submittedName>
</protein>
<dbReference type="NCBIfam" id="TIGR02177">
    <property type="entry name" value="PorB_KorB"/>
    <property type="match status" value="1"/>
</dbReference>
<proteinExistence type="predicted"/>
<evidence type="ECO:0000256" key="6">
    <source>
        <dbReference type="ARBA" id="ARBA00023002"/>
    </source>
</evidence>
<evidence type="ECO:0000313" key="13">
    <source>
        <dbReference type="Proteomes" id="UP000184251"/>
    </source>
</evidence>
<dbReference type="GO" id="GO:0046872">
    <property type="term" value="F:metal ion binding"/>
    <property type="evidence" value="ECO:0007669"/>
    <property type="project" value="UniProtKB-KW"/>
</dbReference>
<dbReference type="CDD" id="cd03375">
    <property type="entry name" value="TPP_OGFOR"/>
    <property type="match status" value="1"/>
</dbReference>
<evidence type="ECO:0000256" key="5">
    <source>
        <dbReference type="ARBA" id="ARBA00022842"/>
    </source>
</evidence>
<dbReference type="GO" id="GO:0030976">
    <property type="term" value="F:thiamine pyrophosphate binding"/>
    <property type="evidence" value="ECO:0007669"/>
    <property type="project" value="InterPro"/>
</dbReference>
<dbReference type="PANTHER" id="PTHR48084:SF4">
    <property type="entry name" value="2-OXOGLUTARATE OXIDOREDUCTASE SUBUNIT KORB"/>
    <property type="match status" value="1"/>
</dbReference>
<keyword evidence="5" id="KW-0460">Magnesium</keyword>
<dbReference type="PANTHER" id="PTHR48084">
    <property type="entry name" value="2-OXOGLUTARATE OXIDOREDUCTASE SUBUNIT KORB-RELATED"/>
    <property type="match status" value="1"/>
</dbReference>
<evidence type="ECO:0000256" key="4">
    <source>
        <dbReference type="ARBA" id="ARBA00022723"/>
    </source>
</evidence>
<dbReference type="GO" id="GO:0045333">
    <property type="term" value="P:cellular respiration"/>
    <property type="evidence" value="ECO:0007669"/>
    <property type="project" value="UniProtKB-ARBA"/>
</dbReference>
<dbReference type="InterPro" id="IPR051457">
    <property type="entry name" value="2-oxoacid:Fd_oxidoreductase"/>
</dbReference>
<dbReference type="STRING" id="1120975.SAMN02746064_00680"/>
<evidence type="ECO:0000256" key="2">
    <source>
        <dbReference type="ARBA" id="ARBA00001964"/>
    </source>
</evidence>
<dbReference type="InterPro" id="IPR032686">
    <property type="entry name" value="PFO_beta_C"/>
</dbReference>
<keyword evidence="6" id="KW-0560">Oxidoreductase</keyword>
<accession>A0A1M4U8Y6</accession>
<feature type="domain" description="Pyruvate ferredoxin oxidoreductase beta subunit C-terminal" evidence="11">
    <location>
        <begin position="198"/>
        <end position="261"/>
    </location>
</feature>
<dbReference type="RefSeq" id="WP_143159049.1">
    <property type="nucleotide sequence ID" value="NZ_FQTU01000003.1"/>
</dbReference>
<evidence type="ECO:0000259" key="11">
    <source>
        <dbReference type="Pfam" id="PF12367"/>
    </source>
</evidence>
<keyword evidence="7" id="KW-0408">Iron</keyword>